<name>A0ABR3MI47_9TELE</name>
<proteinExistence type="predicted"/>
<evidence type="ECO:0000313" key="3">
    <source>
        <dbReference type="Proteomes" id="UP001558613"/>
    </source>
</evidence>
<gene>
    <name evidence="2" type="ORF">QQF64_005073</name>
</gene>
<keyword evidence="1" id="KW-0732">Signal</keyword>
<organism evidence="2 3">
    <name type="scientific">Cirrhinus molitorella</name>
    <name type="common">mud carp</name>
    <dbReference type="NCBI Taxonomy" id="172907"/>
    <lineage>
        <taxon>Eukaryota</taxon>
        <taxon>Metazoa</taxon>
        <taxon>Chordata</taxon>
        <taxon>Craniata</taxon>
        <taxon>Vertebrata</taxon>
        <taxon>Euteleostomi</taxon>
        <taxon>Actinopterygii</taxon>
        <taxon>Neopterygii</taxon>
        <taxon>Teleostei</taxon>
        <taxon>Ostariophysi</taxon>
        <taxon>Cypriniformes</taxon>
        <taxon>Cyprinidae</taxon>
        <taxon>Labeoninae</taxon>
        <taxon>Labeonini</taxon>
        <taxon>Cirrhinus</taxon>
    </lineage>
</organism>
<feature type="chain" id="PRO_5047286424" description="Secreted protein" evidence="1">
    <location>
        <begin position="16"/>
        <end position="81"/>
    </location>
</feature>
<dbReference type="EMBL" id="JAYMGO010000012">
    <property type="protein sequence ID" value="KAL1264718.1"/>
    <property type="molecule type" value="Genomic_DNA"/>
</dbReference>
<reference evidence="2 3" key="1">
    <citation type="submission" date="2023-09" db="EMBL/GenBank/DDBJ databases">
        <authorList>
            <person name="Wang M."/>
        </authorList>
    </citation>
    <scope>NUCLEOTIDE SEQUENCE [LARGE SCALE GENOMIC DNA]</scope>
    <source>
        <strain evidence="2">GT-2023</strain>
        <tissue evidence="2">Liver</tissue>
    </source>
</reference>
<comment type="caution">
    <text evidence="2">The sequence shown here is derived from an EMBL/GenBank/DDBJ whole genome shotgun (WGS) entry which is preliminary data.</text>
</comment>
<accession>A0ABR3MI47</accession>
<evidence type="ECO:0000313" key="2">
    <source>
        <dbReference type="EMBL" id="KAL1264718.1"/>
    </source>
</evidence>
<evidence type="ECO:0008006" key="4">
    <source>
        <dbReference type="Google" id="ProtNLM"/>
    </source>
</evidence>
<feature type="signal peptide" evidence="1">
    <location>
        <begin position="1"/>
        <end position="15"/>
    </location>
</feature>
<protein>
    <recommendedName>
        <fullName evidence="4">Secreted protein</fullName>
    </recommendedName>
</protein>
<sequence>MPSSWWVLRWWPSHCLSPSLQLSSSQSLCQVPVHPESMRQDFVAFTDHPRVFKRRFAITAFHKGTRGLLFVLELQDMISLR</sequence>
<evidence type="ECO:0000256" key="1">
    <source>
        <dbReference type="SAM" id="SignalP"/>
    </source>
</evidence>
<keyword evidence="3" id="KW-1185">Reference proteome</keyword>
<dbReference type="Proteomes" id="UP001558613">
    <property type="component" value="Unassembled WGS sequence"/>
</dbReference>